<evidence type="ECO:0000313" key="2">
    <source>
        <dbReference type="Proteomes" id="UP000007509"/>
    </source>
</evidence>
<dbReference type="AlphaFoldDB" id="J2T8I5"/>
<proteinExistence type="predicted"/>
<dbReference type="Proteomes" id="UP000007509">
    <property type="component" value="Unassembled WGS sequence"/>
</dbReference>
<dbReference type="PATRIC" id="fig|1144316.3.peg.1149"/>
<accession>J2T8I5</accession>
<reference evidence="1 2" key="1">
    <citation type="journal article" date="2012" name="J. Bacteriol.">
        <title>Twenty-one genome sequences from Pseudomonas species and 19 genome sequences from diverse bacteria isolated from the rhizosphere and endosphere of Populus deltoides.</title>
        <authorList>
            <person name="Brown S.D."/>
            <person name="Utturkar S.M."/>
            <person name="Klingeman D.M."/>
            <person name="Johnson C.M."/>
            <person name="Martin S.L."/>
            <person name="Land M.L."/>
            <person name="Lu T.Y."/>
            <person name="Schadt C.W."/>
            <person name="Doktycz M.J."/>
            <person name="Pelletier D.A."/>
        </authorList>
    </citation>
    <scope>NUCLEOTIDE SEQUENCE [LARGE SCALE GENOMIC DNA]</scope>
    <source>
        <strain evidence="1 2">CF314</strain>
    </source>
</reference>
<comment type="caution">
    <text evidence="1">The sequence shown here is derived from an EMBL/GenBank/DDBJ whole genome shotgun (WGS) entry which is preliminary data.</text>
</comment>
<gene>
    <name evidence="1" type="ORF">PMI13_01146</name>
</gene>
<protein>
    <recommendedName>
        <fullName evidence="3">3-isopropylmalate dehydratase</fullName>
    </recommendedName>
</protein>
<dbReference type="OrthoDB" id="798594at2"/>
<evidence type="ECO:0000313" key="1">
    <source>
        <dbReference type="EMBL" id="EJL74407.1"/>
    </source>
</evidence>
<name>J2T8I5_9FLAO</name>
<organism evidence="1 2">
    <name type="scientific">Chryseobacterium populi</name>
    <dbReference type="NCBI Taxonomy" id="1144316"/>
    <lineage>
        <taxon>Bacteria</taxon>
        <taxon>Pseudomonadati</taxon>
        <taxon>Bacteroidota</taxon>
        <taxon>Flavobacteriia</taxon>
        <taxon>Flavobacteriales</taxon>
        <taxon>Weeksellaceae</taxon>
        <taxon>Chryseobacterium group</taxon>
        <taxon>Chryseobacterium</taxon>
    </lineage>
</organism>
<dbReference type="EMBL" id="AKJY01000014">
    <property type="protein sequence ID" value="EJL74407.1"/>
    <property type="molecule type" value="Genomic_DNA"/>
</dbReference>
<sequence length="68" mass="8212">MKITDIYGYSIEITDLQKAIEMAEFFKDCHHTPPHPTDKERQEYWQDMYEKLIKLKSKEIKPNEQPRG</sequence>
<evidence type="ECO:0008006" key="3">
    <source>
        <dbReference type="Google" id="ProtNLM"/>
    </source>
</evidence>
<dbReference type="RefSeq" id="WP_007841514.1">
    <property type="nucleotide sequence ID" value="NZ_AKJY01000014.1"/>
</dbReference>
<keyword evidence="2" id="KW-1185">Reference proteome</keyword>